<organism evidence="6 7">
    <name type="scientific">Tritrichomonas foetus</name>
    <dbReference type="NCBI Taxonomy" id="1144522"/>
    <lineage>
        <taxon>Eukaryota</taxon>
        <taxon>Metamonada</taxon>
        <taxon>Parabasalia</taxon>
        <taxon>Tritrichomonadida</taxon>
        <taxon>Tritrichomonadidae</taxon>
        <taxon>Tritrichomonas</taxon>
    </lineage>
</organism>
<dbReference type="EMBL" id="MLAK01001191">
    <property type="protein sequence ID" value="OHS96229.1"/>
    <property type="molecule type" value="Genomic_DNA"/>
</dbReference>
<dbReference type="VEuPathDB" id="TrichDB:TRFO_37642"/>
<dbReference type="Proteomes" id="UP000179807">
    <property type="component" value="Unassembled WGS sequence"/>
</dbReference>
<dbReference type="SUPFAM" id="SSF52490">
    <property type="entry name" value="Tubulin nucleotide-binding domain-like"/>
    <property type="match status" value="1"/>
</dbReference>
<evidence type="ECO:0000313" key="7">
    <source>
        <dbReference type="Proteomes" id="UP000179807"/>
    </source>
</evidence>
<evidence type="ECO:0000259" key="5">
    <source>
        <dbReference type="SMART" id="SM00864"/>
    </source>
</evidence>
<dbReference type="Gene3D" id="1.10.287.600">
    <property type="entry name" value="Helix hairpin bin"/>
    <property type="match status" value="1"/>
</dbReference>
<keyword evidence="3" id="KW-0547">Nucleotide-binding</keyword>
<reference evidence="6" key="1">
    <citation type="submission" date="2016-10" db="EMBL/GenBank/DDBJ databases">
        <authorList>
            <person name="Benchimol M."/>
            <person name="Almeida L.G."/>
            <person name="Vasconcelos A.T."/>
            <person name="Perreira-Neves A."/>
            <person name="Rosa I.A."/>
            <person name="Tasca T."/>
            <person name="Bogo M.R."/>
            <person name="de Souza W."/>
        </authorList>
    </citation>
    <scope>NUCLEOTIDE SEQUENCE [LARGE SCALE GENOMIC DNA]</scope>
    <source>
        <strain evidence="6">K</strain>
    </source>
</reference>
<proteinExistence type="inferred from homology"/>
<name>A0A1J4JFJ1_9EUKA</name>
<dbReference type="InterPro" id="IPR036525">
    <property type="entry name" value="Tubulin/FtsZ_GTPase_sf"/>
</dbReference>
<dbReference type="InterPro" id="IPR008280">
    <property type="entry name" value="Tub_FtsZ_C"/>
</dbReference>
<keyword evidence="4" id="KW-0342">GTP-binding</keyword>
<dbReference type="InterPro" id="IPR023123">
    <property type="entry name" value="Tubulin_C"/>
</dbReference>
<comment type="caution">
    <text evidence="6">The sequence shown here is derived from an EMBL/GenBank/DDBJ whole genome shotgun (WGS) entry which is preliminary data.</text>
</comment>
<dbReference type="GeneID" id="94846260"/>
<comment type="similarity">
    <text evidence="1">Belongs to the tubulin family.</text>
</comment>
<accession>A0A1J4JFJ1</accession>
<keyword evidence="7" id="KW-1185">Reference proteome</keyword>
<dbReference type="RefSeq" id="XP_068349366.1">
    <property type="nucleotide sequence ID" value="XM_068511556.1"/>
</dbReference>
<evidence type="ECO:0000256" key="4">
    <source>
        <dbReference type="ARBA" id="ARBA00023134"/>
    </source>
</evidence>
<dbReference type="GO" id="GO:0005200">
    <property type="term" value="F:structural constituent of cytoskeleton"/>
    <property type="evidence" value="ECO:0007669"/>
    <property type="project" value="InterPro"/>
</dbReference>
<dbReference type="InterPro" id="IPR018316">
    <property type="entry name" value="Tubulin/FtsZ_2-layer-sand-dom"/>
</dbReference>
<dbReference type="Pfam" id="PF03953">
    <property type="entry name" value="Tubulin_C"/>
    <property type="match status" value="1"/>
</dbReference>
<dbReference type="GO" id="GO:0003924">
    <property type="term" value="F:GTPase activity"/>
    <property type="evidence" value="ECO:0007669"/>
    <property type="project" value="InterPro"/>
</dbReference>
<protein>
    <submittedName>
        <fullName evidence="6">Tubulin beta chain, nucleomorph</fullName>
    </submittedName>
</protein>
<dbReference type="PRINTS" id="PR01161">
    <property type="entry name" value="TUBULIN"/>
</dbReference>
<dbReference type="GO" id="GO:0005525">
    <property type="term" value="F:GTP binding"/>
    <property type="evidence" value="ECO:0007669"/>
    <property type="project" value="UniProtKB-KW"/>
</dbReference>
<dbReference type="InterPro" id="IPR000217">
    <property type="entry name" value="Tubulin"/>
</dbReference>
<dbReference type="AlphaFoldDB" id="A0A1J4JFJ1"/>
<evidence type="ECO:0000256" key="3">
    <source>
        <dbReference type="ARBA" id="ARBA00022741"/>
    </source>
</evidence>
<gene>
    <name evidence="6" type="primary">tubB</name>
    <name evidence="6" type="ORF">TRFO_37642</name>
</gene>
<evidence type="ECO:0000313" key="6">
    <source>
        <dbReference type="EMBL" id="OHS96229.1"/>
    </source>
</evidence>
<dbReference type="PANTHER" id="PTHR11588">
    <property type="entry name" value="TUBULIN"/>
    <property type="match status" value="1"/>
</dbReference>
<dbReference type="Gene3D" id="3.40.50.1440">
    <property type="entry name" value="Tubulin/FtsZ, GTPase domain"/>
    <property type="match status" value="1"/>
</dbReference>
<dbReference type="SMART" id="SM00864">
    <property type="entry name" value="Tubulin"/>
    <property type="match status" value="1"/>
</dbReference>
<feature type="domain" description="Tubulin/FtsZ GTPase" evidence="5">
    <location>
        <begin position="63"/>
        <end position="259"/>
    </location>
</feature>
<dbReference type="InterPro" id="IPR002453">
    <property type="entry name" value="Beta_tubulin"/>
</dbReference>
<keyword evidence="2" id="KW-0493">Microtubule</keyword>
<dbReference type="PRINTS" id="PR01163">
    <property type="entry name" value="BETATUBULIN"/>
</dbReference>
<dbReference type="InterPro" id="IPR003008">
    <property type="entry name" value="Tubulin_FtsZ_GTPase"/>
</dbReference>
<dbReference type="Pfam" id="PF00091">
    <property type="entry name" value="Tubulin"/>
    <property type="match status" value="1"/>
</dbReference>
<dbReference type="SUPFAM" id="SSF55307">
    <property type="entry name" value="Tubulin C-terminal domain-like"/>
    <property type="match status" value="1"/>
</dbReference>
<evidence type="ECO:0000256" key="2">
    <source>
        <dbReference type="ARBA" id="ARBA00022701"/>
    </source>
</evidence>
<dbReference type="GO" id="GO:0005874">
    <property type="term" value="C:microtubule"/>
    <property type="evidence" value="ECO:0007669"/>
    <property type="project" value="UniProtKB-KW"/>
</dbReference>
<sequence length="461" mass="52420">MSAFSLHFYNYFRKIMVREIINVYLGQSGTQIGSKFWKDIANEHFIDENGNSFACEDQETGYLDIFFDQSVPNRYIPRAVFGDLEPTAIDRVRGSSYGGLYRPDNFIYKFGGSGNNWAIGRYGDKAQELVSEMVDILRKEAESCDALEGIQIAHALGGGSGSGMMTSLTSEFFLQFCGKFLNYYTIFPSRQSENVIEPLNSILSLSTLIDYTEAVYTFDNDSLYEICGAANITNPTYDDLNTTISNVMSGLSCSLRFPGSFNTNMRKIAVNIVPYGRLHFLVNSYNCIAKINLDGENNTEQVDYSKLTEKLFYHRNIATQCDLREGVTMASAVVYRGYISPSEVGKQTKHTINKYYPNFFRYMKNPHITTSICYNAVEDIEVSATAAINSTVFKTVFQRILHQTETMLKKSAYIHHYLAEGLDYPEMTENIDFVKEMIQSYEYEERIHSSDEEEVDDDDSD</sequence>
<dbReference type="GO" id="GO:0007017">
    <property type="term" value="P:microtubule-based process"/>
    <property type="evidence" value="ECO:0007669"/>
    <property type="project" value="InterPro"/>
</dbReference>
<evidence type="ECO:0000256" key="1">
    <source>
        <dbReference type="ARBA" id="ARBA00009636"/>
    </source>
</evidence>